<evidence type="ECO:0000256" key="1">
    <source>
        <dbReference type="SAM" id="MobiDB-lite"/>
    </source>
</evidence>
<comment type="caution">
    <text evidence="2">The sequence shown here is derived from an EMBL/GenBank/DDBJ whole genome shotgun (WGS) entry which is preliminary data.</text>
</comment>
<name>A0A7C4QIL7_9PLAN</name>
<organism evidence="2">
    <name type="scientific">Schlesneria paludicola</name>
    <dbReference type="NCBI Taxonomy" id="360056"/>
    <lineage>
        <taxon>Bacteria</taxon>
        <taxon>Pseudomonadati</taxon>
        <taxon>Planctomycetota</taxon>
        <taxon>Planctomycetia</taxon>
        <taxon>Planctomycetales</taxon>
        <taxon>Planctomycetaceae</taxon>
        <taxon>Schlesneria</taxon>
    </lineage>
</organism>
<protein>
    <submittedName>
        <fullName evidence="2">Uncharacterized protein</fullName>
    </submittedName>
</protein>
<proteinExistence type="predicted"/>
<reference evidence="2" key="1">
    <citation type="journal article" date="2020" name="mSystems">
        <title>Genome- and Community-Level Interaction Insights into Carbon Utilization and Element Cycling Functions of Hydrothermarchaeota in Hydrothermal Sediment.</title>
        <authorList>
            <person name="Zhou Z."/>
            <person name="Liu Y."/>
            <person name="Xu W."/>
            <person name="Pan J."/>
            <person name="Luo Z.H."/>
            <person name="Li M."/>
        </authorList>
    </citation>
    <scope>NUCLEOTIDE SEQUENCE [LARGE SCALE GENOMIC DNA]</scope>
    <source>
        <strain evidence="2">SpSt-508</strain>
    </source>
</reference>
<feature type="region of interest" description="Disordered" evidence="1">
    <location>
        <begin position="50"/>
        <end position="70"/>
    </location>
</feature>
<feature type="region of interest" description="Disordered" evidence="1">
    <location>
        <begin position="1"/>
        <end position="38"/>
    </location>
</feature>
<dbReference type="AlphaFoldDB" id="A0A7C4QIL7"/>
<accession>A0A7C4QIL7</accession>
<evidence type="ECO:0000313" key="2">
    <source>
        <dbReference type="EMBL" id="HGT39741.1"/>
    </source>
</evidence>
<feature type="compositionally biased region" description="Low complexity" evidence="1">
    <location>
        <begin position="11"/>
        <end position="21"/>
    </location>
</feature>
<gene>
    <name evidence="2" type="ORF">ENS64_10845</name>
</gene>
<sequence length="87" mass="9099">MRLTPRANFDASPRCAAAADAPPSPSGKCQRGGDRPAARIGVDGEFVADNGTIEAGNRGDQRGRGSWLKRPPLGTVTTFIPPLEISP</sequence>
<dbReference type="EMBL" id="DSVQ01000015">
    <property type="protein sequence ID" value="HGT39741.1"/>
    <property type="molecule type" value="Genomic_DNA"/>
</dbReference>